<dbReference type="OrthoDB" id="9770306at2"/>
<dbReference type="PANTHER" id="PTHR30296:SF0">
    <property type="entry name" value="LACTATE UTILIZATION PROTEIN A"/>
    <property type="match status" value="1"/>
</dbReference>
<dbReference type="GO" id="GO:0005829">
    <property type="term" value="C:cytosol"/>
    <property type="evidence" value="ECO:0007669"/>
    <property type="project" value="TreeGrafter"/>
</dbReference>
<evidence type="ECO:0000313" key="2">
    <source>
        <dbReference type="EMBL" id="KDM93318.1"/>
    </source>
</evidence>
<feature type="domain" description="Cysteine-rich" evidence="1">
    <location>
        <begin position="15"/>
        <end position="94"/>
    </location>
</feature>
<gene>
    <name evidence="2" type="ORF">EA58_01525</name>
</gene>
<organism evidence="2 3">
    <name type="scientific">Photobacterium galatheae</name>
    <dbReference type="NCBI Taxonomy" id="1654360"/>
    <lineage>
        <taxon>Bacteria</taxon>
        <taxon>Pseudomonadati</taxon>
        <taxon>Pseudomonadota</taxon>
        <taxon>Gammaproteobacteria</taxon>
        <taxon>Vibrionales</taxon>
        <taxon>Vibrionaceae</taxon>
        <taxon>Photobacterium</taxon>
    </lineage>
</organism>
<sequence>MHIRRLYPAKPQKVYLYATCLVDLFDPQAGLDAISLLEREGIEVCFIPKQTCCGQPAYSSGYNRESRQIAFNQIALFPEPWPVVVLSGSCGGMMHHHYRRLFKDSEHETVVNQFCERVFELTEFLINVCRVRWQDTGQPASVVMHTSCAARREMQVHVTARQLLSQLEHVELREQAYDSECCGFGGTFAVRHPNISQAMVEDKTRHLCDTQAEHFVSADWGCLLNINGALAYQGQKLQGQHLASFLLNRIEGQHE</sequence>
<dbReference type="Pfam" id="PF02754">
    <property type="entry name" value="CCG"/>
    <property type="match status" value="2"/>
</dbReference>
<dbReference type="STRING" id="1654360.EA58_01525"/>
<keyword evidence="3" id="KW-1185">Reference proteome</keyword>
<dbReference type="InterPro" id="IPR004017">
    <property type="entry name" value="Cys_rich_dom"/>
</dbReference>
<accession>A0A066S109</accession>
<feature type="domain" description="Cysteine-rich" evidence="1">
    <location>
        <begin position="142"/>
        <end position="226"/>
    </location>
</feature>
<dbReference type="GO" id="GO:0016491">
    <property type="term" value="F:oxidoreductase activity"/>
    <property type="evidence" value="ECO:0007669"/>
    <property type="project" value="UniProtKB-ARBA"/>
</dbReference>
<reference evidence="2 3" key="1">
    <citation type="submission" date="2014-04" db="EMBL/GenBank/DDBJ databases">
        <title>Draft genome sequence of Photobacterium halotolerans S2753: a solonamide, ngercheumicin and holomycin producer.</title>
        <authorList>
            <person name="Machado H.R."/>
            <person name="Gram L."/>
        </authorList>
    </citation>
    <scope>NUCLEOTIDE SEQUENCE [LARGE SCALE GENOMIC DNA]</scope>
    <source>
        <strain evidence="2 3">S2753</strain>
    </source>
</reference>
<comment type="caution">
    <text evidence="2">The sequence shown here is derived from an EMBL/GenBank/DDBJ whole genome shotgun (WGS) entry which is preliminary data.</text>
</comment>
<evidence type="ECO:0000259" key="1">
    <source>
        <dbReference type="Pfam" id="PF02754"/>
    </source>
</evidence>
<evidence type="ECO:0000313" key="3">
    <source>
        <dbReference type="Proteomes" id="UP000027192"/>
    </source>
</evidence>
<protein>
    <submittedName>
        <fullName evidence="2">Oxidoreductase</fullName>
    </submittedName>
</protein>
<dbReference type="PANTHER" id="PTHR30296">
    <property type="entry name" value="UNCHARACTERIZED PROTEIN YKGE"/>
    <property type="match status" value="1"/>
</dbReference>
<dbReference type="AlphaFoldDB" id="A0A066S109"/>
<dbReference type="EMBL" id="JMIB01000003">
    <property type="protein sequence ID" value="KDM93318.1"/>
    <property type="molecule type" value="Genomic_DNA"/>
</dbReference>
<proteinExistence type="predicted"/>
<dbReference type="Proteomes" id="UP000027192">
    <property type="component" value="Unassembled WGS sequence"/>
</dbReference>
<name>A0A066S109_9GAMM</name>
<dbReference type="RefSeq" id="WP_036748070.1">
    <property type="nucleotide sequence ID" value="NZ_JAGSGC010000011.1"/>
</dbReference>